<evidence type="ECO:0000256" key="1">
    <source>
        <dbReference type="SAM" id="MobiDB-lite"/>
    </source>
</evidence>
<dbReference type="Proteomes" id="UP000237144">
    <property type="component" value="Unassembled WGS sequence"/>
</dbReference>
<dbReference type="EMBL" id="PJQD01000096">
    <property type="protein sequence ID" value="POY70918.1"/>
    <property type="molecule type" value="Genomic_DNA"/>
</dbReference>
<gene>
    <name evidence="3" type="ORF">BMF94_6096</name>
</gene>
<organism evidence="3 4">
    <name type="scientific">Rhodotorula taiwanensis</name>
    <dbReference type="NCBI Taxonomy" id="741276"/>
    <lineage>
        <taxon>Eukaryota</taxon>
        <taxon>Fungi</taxon>
        <taxon>Dikarya</taxon>
        <taxon>Basidiomycota</taxon>
        <taxon>Pucciniomycotina</taxon>
        <taxon>Microbotryomycetes</taxon>
        <taxon>Sporidiobolales</taxon>
        <taxon>Sporidiobolaceae</taxon>
        <taxon>Rhodotorula</taxon>
    </lineage>
</organism>
<protein>
    <submittedName>
        <fullName evidence="3">Uncharacterized protein</fullName>
    </submittedName>
</protein>
<proteinExistence type="predicted"/>
<name>A0A2S5B2A5_9BASI</name>
<accession>A0A2S5B2A5</accession>
<keyword evidence="2" id="KW-0472">Membrane</keyword>
<keyword evidence="2" id="KW-1133">Transmembrane helix</keyword>
<feature type="region of interest" description="Disordered" evidence="1">
    <location>
        <begin position="127"/>
        <end position="168"/>
    </location>
</feature>
<feature type="transmembrane region" description="Helical" evidence="2">
    <location>
        <begin position="31"/>
        <end position="55"/>
    </location>
</feature>
<feature type="region of interest" description="Disordered" evidence="1">
    <location>
        <begin position="380"/>
        <end position="403"/>
    </location>
</feature>
<feature type="compositionally biased region" description="Low complexity" evidence="1">
    <location>
        <begin position="331"/>
        <end position="343"/>
    </location>
</feature>
<dbReference type="AlphaFoldDB" id="A0A2S5B2A5"/>
<feature type="region of interest" description="Disordered" evidence="1">
    <location>
        <begin position="320"/>
        <end position="344"/>
    </location>
</feature>
<reference evidence="3 4" key="1">
    <citation type="journal article" date="2018" name="Front. Microbiol.">
        <title>Prospects for Fungal Bioremediation of Acidic Radioactive Waste Sites: Characterization and Genome Sequence of Rhodotorula taiwanensis MD1149.</title>
        <authorList>
            <person name="Tkavc R."/>
            <person name="Matrosova V.Y."/>
            <person name="Grichenko O.E."/>
            <person name="Gostincar C."/>
            <person name="Volpe R.P."/>
            <person name="Klimenkova P."/>
            <person name="Gaidamakova E.K."/>
            <person name="Zhou C.E."/>
            <person name="Stewart B.J."/>
            <person name="Lyman M.G."/>
            <person name="Malfatti S.A."/>
            <person name="Rubinfeld B."/>
            <person name="Courtot M."/>
            <person name="Singh J."/>
            <person name="Dalgard C.L."/>
            <person name="Hamilton T."/>
            <person name="Frey K.G."/>
            <person name="Gunde-Cimerman N."/>
            <person name="Dugan L."/>
            <person name="Daly M.J."/>
        </authorList>
    </citation>
    <scope>NUCLEOTIDE SEQUENCE [LARGE SCALE GENOMIC DNA]</scope>
    <source>
        <strain evidence="3 4">MD1149</strain>
    </source>
</reference>
<keyword evidence="2" id="KW-0812">Transmembrane</keyword>
<keyword evidence="4" id="KW-1185">Reference proteome</keyword>
<comment type="caution">
    <text evidence="3">The sequence shown here is derived from an EMBL/GenBank/DDBJ whole genome shotgun (WGS) entry which is preliminary data.</text>
</comment>
<evidence type="ECO:0000256" key="2">
    <source>
        <dbReference type="SAM" id="Phobius"/>
    </source>
</evidence>
<evidence type="ECO:0000313" key="4">
    <source>
        <dbReference type="Proteomes" id="UP000237144"/>
    </source>
</evidence>
<evidence type="ECO:0000313" key="3">
    <source>
        <dbReference type="EMBL" id="POY70918.1"/>
    </source>
</evidence>
<sequence>MFDFFVDWTNRVLVCYYWPLPPPEIEPFSDCFICSVISFFQILGYWSLFIGWVIWFLFGVFVRWIPTLIVFVNLCQLVARSETWFPRFMPEPDLIIYGDDNEDADDTYSNPPERFFAASLQSMPVTPTRSVLSPTSLSTPPSSASSCRSSAPSSPASSSAGSFSSASSASSEKAPTILTSAYLIKIVAMAKFIQAQGKVLDTDEKRAGAFAYGLSIIKAEETRERAYDAGRARGGIDYQESDDVRHARMKARIESHLYTYILSLRPTPQPSPFRLSFRPMQSSPKLAGFERSALPEPITSRTESAAEPFQSLATLRAAAKRPPTGVRFHRSPSQASQSQIAASRVGRDFDRLRHAAILAAARKRVRSDRGAMPVIAAPTLEHHPESLPEQAAASEPSSKRWADYDESDDDAFFAIPPDFGDEPIVAAVIAEQPAGPAAISEELQWSELVDLPDDDYFATPPVFGDEDKVQVVAFEEPASPAAPAPLRWSDLVDLPPDDDDQYFASPPVFLIADC</sequence>